<evidence type="ECO:0000313" key="2">
    <source>
        <dbReference type="EMBL" id="EPF77142.1"/>
    </source>
</evidence>
<name>S3NBI8_9GAMM</name>
<comment type="caution">
    <text evidence="2">The sequence shown here is derived from an EMBL/GenBank/DDBJ whole genome shotgun (WGS) entry which is preliminary data.</text>
</comment>
<dbReference type="Pfam" id="PF01206">
    <property type="entry name" value="TusA"/>
    <property type="match status" value="1"/>
</dbReference>
<sequence length="59" mass="7022">MPLLLLKRAMKQAEQSKCFHLLASDPHSEIDIVRYCQLNHIQCRAEKKSETEYHYFIES</sequence>
<organism evidence="2 3">
    <name type="scientific">Acinetobacter rudis CIP 110305</name>
    <dbReference type="NCBI Taxonomy" id="421052"/>
    <lineage>
        <taxon>Bacteria</taxon>
        <taxon>Pseudomonadati</taxon>
        <taxon>Pseudomonadota</taxon>
        <taxon>Gammaproteobacteria</taxon>
        <taxon>Moraxellales</taxon>
        <taxon>Moraxellaceae</taxon>
        <taxon>Acinetobacter</taxon>
    </lineage>
</organism>
<dbReference type="HOGENOM" id="CLU_165255_5_2_6"/>
<evidence type="ECO:0000259" key="1">
    <source>
        <dbReference type="Pfam" id="PF01206"/>
    </source>
</evidence>
<dbReference type="STRING" id="632955.GCA_000829675_00746"/>
<dbReference type="eggNOG" id="COG0425">
    <property type="taxonomic scope" value="Bacteria"/>
</dbReference>
<dbReference type="Proteomes" id="UP000014568">
    <property type="component" value="Unassembled WGS sequence"/>
</dbReference>
<dbReference type="SUPFAM" id="SSF64307">
    <property type="entry name" value="SirA-like"/>
    <property type="match status" value="1"/>
</dbReference>
<dbReference type="InterPro" id="IPR036868">
    <property type="entry name" value="TusA-like_sf"/>
</dbReference>
<proteinExistence type="predicted"/>
<keyword evidence="3" id="KW-1185">Reference proteome</keyword>
<gene>
    <name evidence="2" type="ORF">F945_01070</name>
</gene>
<accession>S3NBI8</accession>
<dbReference type="InterPro" id="IPR001455">
    <property type="entry name" value="TusA-like"/>
</dbReference>
<feature type="domain" description="UPF0033" evidence="1">
    <location>
        <begin position="1"/>
        <end position="58"/>
    </location>
</feature>
<evidence type="ECO:0000313" key="3">
    <source>
        <dbReference type="Proteomes" id="UP000014568"/>
    </source>
</evidence>
<protein>
    <submittedName>
        <fullName evidence="2">tRNA 2-thiouridine synthesizing protein A</fullName>
    </submittedName>
</protein>
<dbReference type="EMBL" id="ATGI01000009">
    <property type="protein sequence ID" value="EPF77142.1"/>
    <property type="molecule type" value="Genomic_DNA"/>
</dbReference>
<dbReference type="PATRIC" id="fig|421052.3.peg.1052"/>
<dbReference type="Gene3D" id="3.30.110.40">
    <property type="entry name" value="TusA-like domain"/>
    <property type="match status" value="1"/>
</dbReference>
<dbReference type="AlphaFoldDB" id="S3NBI8"/>
<reference evidence="2 3" key="1">
    <citation type="submission" date="2013-06" db="EMBL/GenBank/DDBJ databases">
        <title>The Genome Sequence of Acinetobacter rudis CIP 110305.</title>
        <authorList>
            <consortium name="The Broad Institute Genome Sequencing Platform"/>
            <consortium name="The Broad Institute Genome Sequencing Center for Infectious Disease"/>
            <person name="Cerqueira G."/>
            <person name="Feldgarden M."/>
            <person name="Courvalin P."/>
            <person name="Perichon B."/>
            <person name="Grillot-Courvalin C."/>
            <person name="Clermont D."/>
            <person name="Rocha E."/>
            <person name="Yoon E.-J."/>
            <person name="Nemec A."/>
            <person name="Young S.K."/>
            <person name="Zeng Q."/>
            <person name="Gargeya S."/>
            <person name="Fitzgerald M."/>
            <person name="Abouelleil A."/>
            <person name="Alvarado L."/>
            <person name="Berlin A.M."/>
            <person name="Chapman S.B."/>
            <person name="Dewar J."/>
            <person name="Goldberg J."/>
            <person name="Griggs A."/>
            <person name="Gujja S."/>
            <person name="Hansen M."/>
            <person name="Howarth C."/>
            <person name="Imamovic A."/>
            <person name="Larimer J."/>
            <person name="McCowan C."/>
            <person name="Murphy C."/>
            <person name="Pearson M."/>
            <person name="Priest M."/>
            <person name="Roberts A."/>
            <person name="Saif S."/>
            <person name="Shea T."/>
            <person name="Sykes S."/>
            <person name="Wortman J."/>
            <person name="Nusbaum C."/>
            <person name="Birren B."/>
        </authorList>
    </citation>
    <scope>NUCLEOTIDE SEQUENCE [LARGE SCALE GENOMIC DNA]</scope>
    <source>
        <strain evidence="2 3">CIP 110305</strain>
    </source>
</reference>